<dbReference type="Gene3D" id="3.90.1150.10">
    <property type="entry name" value="Aspartate Aminotransferase, domain 1"/>
    <property type="match status" value="1"/>
</dbReference>
<dbReference type="EC" id="2.6.1.-" evidence="1"/>
<evidence type="ECO:0000313" key="3">
    <source>
        <dbReference type="EMBL" id="MDT0263313.1"/>
    </source>
</evidence>
<dbReference type="InterPro" id="IPR004839">
    <property type="entry name" value="Aminotransferase_I/II_large"/>
</dbReference>
<evidence type="ECO:0000256" key="1">
    <source>
        <dbReference type="RuleBase" id="RU000481"/>
    </source>
</evidence>
<dbReference type="CDD" id="cd00609">
    <property type="entry name" value="AAT_like"/>
    <property type="match status" value="1"/>
</dbReference>
<dbReference type="Proteomes" id="UP001183176">
    <property type="component" value="Unassembled WGS sequence"/>
</dbReference>
<dbReference type="InterPro" id="IPR004838">
    <property type="entry name" value="NHTrfase_class1_PyrdxlP-BS"/>
</dbReference>
<keyword evidence="4" id="KW-1185">Reference proteome</keyword>
<dbReference type="GO" id="GO:0008483">
    <property type="term" value="F:transaminase activity"/>
    <property type="evidence" value="ECO:0007669"/>
    <property type="project" value="UniProtKB-KW"/>
</dbReference>
<dbReference type="InterPro" id="IPR015421">
    <property type="entry name" value="PyrdxlP-dep_Trfase_major"/>
</dbReference>
<dbReference type="PROSITE" id="PS00105">
    <property type="entry name" value="AA_TRANSFER_CLASS_1"/>
    <property type="match status" value="1"/>
</dbReference>
<dbReference type="PANTHER" id="PTHR43510:SF1">
    <property type="entry name" value="AMINOTRANSFERASE FUNCTION, HYPOTHETICAL (EUROFUNG)"/>
    <property type="match status" value="1"/>
</dbReference>
<keyword evidence="1" id="KW-0808">Transferase</keyword>
<sequence length="370" mass="40764">MTIPQPAPTNAGYPMQQWVFHDTPDRFDIDLSSSYVRTGRLSELTVPPDLALSYGADRGIEELRTAIAGLYGGSADSVLVTHGAEEALFLLYSTLLAPGDQVITFRPGWQQSWDAPAMLGCQVDVLDLEPDFSIDLDRTAASATRALRMIIVNSPGNPTGRRMLPAELAGLLALAERRDAYLVLDQEYEVDLAESAAVHSDRVVSVSGLSKVFGFPGLRIGWMYGAPELVDRCADRKHLTTISNSVLCEVLACDVLSRRDSYVTEYDRLIGAGLDIVQRWSERHRGRLRLAPPERTPFAWVHLDTGEPSLSFCRRVLDERVLLMPAETLGGTGGFRLGLSPPSEEQLTAGLARIDYVLFQQRTENGVHPR</sequence>
<dbReference type="RefSeq" id="WP_311424460.1">
    <property type="nucleotide sequence ID" value="NZ_JAVREH010000035.1"/>
</dbReference>
<comment type="caution">
    <text evidence="3">The sequence shown here is derived from an EMBL/GenBank/DDBJ whole genome shotgun (WGS) entry which is preliminary data.</text>
</comment>
<organism evidence="3 4">
    <name type="scientific">Jatrophihabitans lederbergiae</name>
    <dbReference type="NCBI Taxonomy" id="3075547"/>
    <lineage>
        <taxon>Bacteria</taxon>
        <taxon>Bacillati</taxon>
        <taxon>Actinomycetota</taxon>
        <taxon>Actinomycetes</taxon>
        <taxon>Jatrophihabitantales</taxon>
        <taxon>Jatrophihabitantaceae</taxon>
        <taxon>Jatrophihabitans</taxon>
    </lineage>
</organism>
<proteinExistence type="inferred from homology"/>
<reference evidence="4" key="1">
    <citation type="submission" date="2023-07" db="EMBL/GenBank/DDBJ databases">
        <title>30 novel species of actinomycetes from the DSMZ collection.</title>
        <authorList>
            <person name="Nouioui I."/>
        </authorList>
    </citation>
    <scope>NUCLEOTIDE SEQUENCE [LARGE SCALE GENOMIC DNA]</scope>
    <source>
        <strain evidence="4">DSM 44399</strain>
    </source>
</reference>
<dbReference type="SUPFAM" id="SSF53383">
    <property type="entry name" value="PLP-dependent transferases"/>
    <property type="match status" value="1"/>
</dbReference>
<dbReference type="EMBL" id="JAVREH010000035">
    <property type="protein sequence ID" value="MDT0263313.1"/>
    <property type="molecule type" value="Genomic_DNA"/>
</dbReference>
<protein>
    <recommendedName>
        <fullName evidence="1">Aminotransferase</fullName>
        <ecNumber evidence="1">2.6.1.-</ecNumber>
    </recommendedName>
</protein>
<dbReference type="InterPro" id="IPR015422">
    <property type="entry name" value="PyrdxlP-dep_Trfase_small"/>
</dbReference>
<dbReference type="InterPro" id="IPR015424">
    <property type="entry name" value="PyrdxlP-dep_Trfase"/>
</dbReference>
<name>A0ABU2JE86_9ACTN</name>
<evidence type="ECO:0000259" key="2">
    <source>
        <dbReference type="Pfam" id="PF00155"/>
    </source>
</evidence>
<comment type="similarity">
    <text evidence="1">Belongs to the class-I pyridoxal-phosphate-dependent aminotransferase family.</text>
</comment>
<dbReference type="PANTHER" id="PTHR43510">
    <property type="entry name" value="AMINOTRANSFERASE FUNCTION, HYPOTHETICAL (EUROFUNG)"/>
    <property type="match status" value="1"/>
</dbReference>
<dbReference type="Pfam" id="PF00155">
    <property type="entry name" value="Aminotran_1_2"/>
    <property type="match status" value="1"/>
</dbReference>
<accession>A0ABU2JE86</accession>
<keyword evidence="1 3" id="KW-0032">Aminotransferase</keyword>
<comment type="cofactor">
    <cofactor evidence="1">
        <name>pyridoxal 5'-phosphate</name>
        <dbReference type="ChEBI" id="CHEBI:597326"/>
    </cofactor>
</comment>
<feature type="domain" description="Aminotransferase class I/classII large" evidence="2">
    <location>
        <begin position="53"/>
        <end position="354"/>
    </location>
</feature>
<evidence type="ECO:0000313" key="4">
    <source>
        <dbReference type="Proteomes" id="UP001183176"/>
    </source>
</evidence>
<dbReference type="Gene3D" id="3.40.640.10">
    <property type="entry name" value="Type I PLP-dependent aspartate aminotransferase-like (Major domain)"/>
    <property type="match status" value="1"/>
</dbReference>
<gene>
    <name evidence="3" type="ORF">RM423_18165</name>
</gene>